<dbReference type="RefSeq" id="WP_188547086.1">
    <property type="nucleotide sequence ID" value="NZ_BMCU01000006.1"/>
</dbReference>
<dbReference type="EMBL" id="BMCU01000006">
    <property type="protein sequence ID" value="GGG25448.1"/>
    <property type="molecule type" value="Genomic_DNA"/>
</dbReference>
<dbReference type="AlphaFoldDB" id="A0A917G7B5"/>
<evidence type="ECO:0000313" key="2">
    <source>
        <dbReference type="Proteomes" id="UP000654257"/>
    </source>
</evidence>
<evidence type="ECO:0008006" key="3">
    <source>
        <dbReference type="Google" id="ProtNLM"/>
    </source>
</evidence>
<dbReference type="SMART" id="SM01236">
    <property type="entry name" value="Haem_oxygenase_2"/>
    <property type="match status" value="1"/>
</dbReference>
<organism evidence="1 2">
    <name type="scientific">Rhodococcoides trifolii</name>
    <dbReference type="NCBI Taxonomy" id="908250"/>
    <lineage>
        <taxon>Bacteria</taxon>
        <taxon>Bacillati</taxon>
        <taxon>Actinomycetota</taxon>
        <taxon>Actinomycetes</taxon>
        <taxon>Mycobacteriales</taxon>
        <taxon>Nocardiaceae</taxon>
        <taxon>Rhodococcoides</taxon>
    </lineage>
</organism>
<evidence type="ECO:0000313" key="1">
    <source>
        <dbReference type="EMBL" id="GGG25448.1"/>
    </source>
</evidence>
<name>A0A917G7B5_9NOCA</name>
<proteinExistence type="predicted"/>
<sequence length="327" mass="35974">MTTFLPVSAPTIPRPCGPISQAVVDRLTGVGSGSLPTGVDVAPLSRDLHVALAVSYELHYRGFTGVDDGWEWDPELLRLRAELESIFLAYVRDNVEPGDDATAEMDMLSTEAVSGTGPSWFLKESGSWDQMREYFAHRSVYHLKEADPHAWAIPRLRGQAKASYVAVEFDEYGAGRGARLHQQLWADLMKAADLDTSYVGYVDRVPASTLAWVNLMSLFGLHRSLRGATVGHFAATEITSSPGSKRLVKGLERLGAPQECIGFYAEHVEADAVHEQILRHDVVGELLKQEPHLEQDIVFGMRALDFVEEVLAADLMAAWNAGRSSLI</sequence>
<accession>A0A917G7B5</accession>
<dbReference type="Gene3D" id="1.20.910.10">
    <property type="entry name" value="Heme oxygenase-like"/>
    <property type="match status" value="1"/>
</dbReference>
<dbReference type="Proteomes" id="UP000654257">
    <property type="component" value="Unassembled WGS sequence"/>
</dbReference>
<protein>
    <recommendedName>
        <fullName evidence="3">Iron-containing redox enzyme family protein</fullName>
    </recommendedName>
</protein>
<gene>
    <name evidence="1" type="ORF">GCM10007304_44140</name>
</gene>
<dbReference type="Pfam" id="PF14518">
    <property type="entry name" value="Haem_oxygenas_2"/>
    <property type="match status" value="1"/>
</dbReference>
<comment type="caution">
    <text evidence="1">The sequence shown here is derived from an EMBL/GenBank/DDBJ whole genome shotgun (WGS) entry which is preliminary data.</text>
</comment>
<keyword evidence="2" id="KW-1185">Reference proteome</keyword>
<dbReference type="InterPro" id="IPR016084">
    <property type="entry name" value="Haem_Oase-like_multi-hlx"/>
</dbReference>
<reference evidence="1" key="2">
    <citation type="submission" date="2020-09" db="EMBL/GenBank/DDBJ databases">
        <authorList>
            <person name="Sun Q."/>
            <person name="Sedlacek I."/>
        </authorList>
    </citation>
    <scope>NUCLEOTIDE SEQUENCE</scope>
    <source>
        <strain evidence="1">CCM 7905</strain>
    </source>
</reference>
<reference evidence="1" key="1">
    <citation type="journal article" date="2014" name="Int. J. Syst. Evol. Microbiol.">
        <title>Complete genome sequence of Corynebacterium casei LMG S-19264T (=DSM 44701T), isolated from a smear-ripened cheese.</title>
        <authorList>
            <consortium name="US DOE Joint Genome Institute (JGI-PGF)"/>
            <person name="Walter F."/>
            <person name="Albersmeier A."/>
            <person name="Kalinowski J."/>
            <person name="Ruckert C."/>
        </authorList>
    </citation>
    <scope>NUCLEOTIDE SEQUENCE</scope>
    <source>
        <strain evidence="1">CCM 7905</strain>
    </source>
</reference>
<dbReference type="SUPFAM" id="SSF48613">
    <property type="entry name" value="Heme oxygenase-like"/>
    <property type="match status" value="1"/>
</dbReference>